<accession>A0ACB9QX57</accession>
<reference evidence="2" key="1">
    <citation type="journal article" date="2023" name="Front. Plant Sci.">
        <title>Chromosomal-level genome assembly of Melastoma candidum provides insights into trichome evolution.</title>
        <authorList>
            <person name="Zhong Y."/>
            <person name="Wu W."/>
            <person name="Sun C."/>
            <person name="Zou P."/>
            <person name="Liu Y."/>
            <person name="Dai S."/>
            <person name="Zhou R."/>
        </authorList>
    </citation>
    <scope>NUCLEOTIDE SEQUENCE [LARGE SCALE GENOMIC DNA]</scope>
</reference>
<proteinExistence type="predicted"/>
<organism evidence="1 2">
    <name type="scientific">Melastoma candidum</name>
    <dbReference type="NCBI Taxonomy" id="119954"/>
    <lineage>
        <taxon>Eukaryota</taxon>
        <taxon>Viridiplantae</taxon>
        <taxon>Streptophyta</taxon>
        <taxon>Embryophyta</taxon>
        <taxon>Tracheophyta</taxon>
        <taxon>Spermatophyta</taxon>
        <taxon>Magnoliopsida</taxon>
        <taxon>eudicotyledons</taxon>
        <taxon>Gunneridae</taxon>
        <taxon>Pentapetalae</taxon>
        <taxon>rosids</taxon>
        <taxon>malvids</taxon>
        <taxon>Myrtales</taxon>
        <taxon>Melastomataceae</taxon>
        <taxon>Melastomatoideae</taxon>
        <taxon>Melastomateae</taxon>
        <taxon>Melastoma</taxon>
    </lineage>
</organism>
<evidence type="ECO:0000313" key="1">
    <source>
        <dbReference type="EMBL" id="KAI4369798.1"/>
    </source>
</evidence>
<protein>
    <submittedName>
        <fullName evidence="1">Uncharacterized protein</fullName>
    </submittedName>
</protein>
<evidence type="ECO:0000313" key="2">
    <source>
        <dbReference type="Proteomes" id="UP001057402"/>
    </source>
</evidence>
<sequence length="1262" mass="139709">MAAEPHASSEGVDESQRDQALAVDEDEEHESKERLLHKYFLKEWPLVQSLVQSIVSYGPASAASTAVFSSHLSSAHRIRSIFEKYQEQGQLLEPYLESVVPPLMSLVRSSATRIGDGDGIEVVDVIRPVSIVVYSLVTVCGYKAVIKFFPHQVSDLELAVALLEKCHGSQSGTSLRQESSGDMEAKCVVLLWLSVLVLVPFDIASIDTCVVADKWESELGPSPLVVKLLGFCKDYLASAGPMRTMACLLLSKLLTRPDMTQAFSGFVEWTHGILSSSRDDALGVFQLLGVVQALGAIFKSGSRMLLLNTALGVWNDISELWHSGTAGRSPLLRKFLIKLSQRIGLAFLPHRTPSWRYMYKPTTLREIDHPDKKSNHLSLAMEDNYDDVPVVIEEILDILLDALKDTDTVVRWSAAKGVGRVTSRLSSTLAEEVLSSVLEFFVPEEGDGSWHGGCLALAELARRGLLLPNCLPKVVPVVAKALHYDVRRGPHSIGSHVRDAAAYVCWAFGRAYYHADMRTVLDQLAPHLLTVACFDREVNCRRASAAAFQENVGRQGSYSHGIDIVNSADYFSLSSRTNSYLHVAVSISQYEGYLHPFVEDLINRKICHWDRNLRELAAKAVSALVKDDPDYFANYVMQKLIPSTLSSDLCMRHGATIAIAELVLGLHQHGYNLPSDTQKQVSNIVPAIERARLYRGKGGEIMRGAVSRFIECISIARLSLPKKITKTLLDTLNENLRHPNPQIQDAAVSALKHFTHAYLVIEENSFDVTSKYLDLLSDANAAVRRGCGLALGVLPRRLLATRWTDVIKKLCSACAIEDNAEYRDAEARVNAVKGLVGVCKTLTDAREQLCFLSEEDVTSLYLLIKTDVLTSLFKALDDYSVDKRGDVGSWVRLAAIDGLERCACILSERDHHLGFETSIVDTLSKSDKTSLFDSELATRLVAGIAKQAVEKLDKVREAAVNALQRILFENETFFPSIPFREKLEIIIPSSTDREWMVPGTLFPRLVQLLQISAFSRAVFSGLVTSTGGLEDSLRKTSTSALLEYLRAADCDDNDERKRREYTLSCDILWILEHHRKCNRVITPTLKTVEVLLGERIFLQMQGHTSSFCEGLLDSLDIELKGTKDFFKLYAGIAILGFVASISEPIRSRAFSDLLSLLGHHFPKIRKASAEQLYLVLLQDRGVVAEDKMEEVMQLVSETCWEGDIEVARQKMSRLFDIAGLEMGTQANSNARGGSSYKGGQGRPSVVGDENAAYSSLVQSTGF</sequence>
<dbReference type="Proteomes" id="UP001057402">
    <property type="component" value="Chromosome 5"/>
</dbReference>
<name>A0ACB9QX57_9MYRT</name>
<gene>
    <name evidence="1" type="ORF">MLD38_018202</name>
</gene>
<keyword evidence="2" id="KW-1185">Reference proteome</keyword>
<dbReference type="EMBL" id="CM042884">
    <property type="protein sequence ID" value="KAI4369798.1"/>
    <property type="molecule type" value="Genomic_DNA"/>
</dbReference>
<comment type="caution">
    <text evidence="1">The sequence shown here is derived from an EMBL/GenBank/DDBJ whole genome shotgun (WGS) entry which is preliminary data.</text>
</comment>